<feature type="compositionally biased region" description="Gly residues" evidence="1">
    <location>
        <begin position="47"/>
        <end position="58"/>
    </location>
</feature>
<accession>A0A699XHZ6</accession>
<dbReference type="EMBL" id="BKCJ011867877">
    <property type="protein sequence ID" value="GFD59672.1"/>
    <property type="molecule type" value="Genomic_DNA"/>
</dbReference>
<evidence type="ECO:0000256" key="1">
    <source>
        <dbReference type="SAM" id="MobiDB-lite"/>
    </source>
</evidence>
<name>A0A699XHZ6_TANCI</name>
<gene>
    <name evidence="2" type="ORF">Tci_931641</name>
</gene>
<evidence type="ECO:0000313" key="2">
    <source>
        <dbReference type="EMBL" id="GFD59672.1"/>
    </source>
</evidence>
<feature type="compositionally biased region" description="Basic and acidic residues" evidence="1">
    <location>
        <begin position="17"/>
        <end position="26"/>
    </location>
</feature>
<feature type="region of interest" description="Disordered" evidence="1">
    <location>
        <begin position="1"/>
        <end position="64"/>
    </location>
</feature>
<feature type="non-terminal residue" evidence="2">
    <location>
        <position position="1"/>
    </location>
</feature>
<dbReference type="AlphaFoldDB" id="A0A699XHZ6"/>
<reference evidence="2" key="1">
    <citation type="journal article" date="2019" name="Sci. Rep.">
        <title>Draft genome of Tanacetum cinerariifolium, the natural source of mosquito coil.</title>
        <authorList>
            <person name="Yamashiro T."/>
            <person name="Shiraishi A."/>
            <person name="Satake H."/>
            <person name="Nakayama K."/>
        </authorList>
    </citation>
    <scope>NUCLEOTIDE SEQUENCE</scope>
</reference>
<protein>
    <submittedName>
        <fullName evidence="2">Uncharacterized protein</fullName>
    </submittedName>
</protein>
<organism evidence="2">
    <name type="scientific">Tanacetum cinerariifolium</name>
    <name type="common">Dalmatian daisy</name>
    <name type="synonym">Chrysanthemum cinerariifolium</name>
    <dbReference type="NCBI Taxonomy" id="118510"/>
    <lineage>
        <taxon>Eukaryota</taxon>
        <taxon>Viridiplantae</taxon>
        <taxon>Streptophyta</taxon>
        <taxon>Embryophyta</taxon>
        <taxon>Tracheophyta</taxon>
        <taxon>Spermatophyta</taxon>
        <taxon>Magnoliopsida</taxon>
        <taxon>eudicotyledons</taxon>
        <taxon>Gunneridae</taxon>
        <taxon>Pentapetalae</taxon>
        <taxon>asterids</taxon>
        <taxon>campanulids</taxon>
        <taxon>Asterales</taxon>
        <taxon>Asteraceae</taxon>
        <taxon>Asteroideae</taxon>
        <taxon>Anthemideae</taxon>
        <taxon>Anthemidinae</taxon>
        <taxon>Tanacetum</taxon>
    </lineage>
</organism>
<proteinExistence type="predicted"/>
<sequence>SGGGGADQGDGPVARPRGLERVHDRAAAPSGARHARRADRLGDAGGRRSGVIGRGTGAQAGAVR</sequence>
<comment type="caution">
    <text evidence="2">The sequence shown here is derived from an EMBL/GenBank/DDBJ whole genome shotgun (WGS) entry which is preliminary data.</text>
</comment>